<evidence type="ECO:0000256" key="7">
    <source>
        <dbReference type="SAM" id="SignalP"/>
    </source>
</evidence>
<dbReference type="Pfam" id="PF00884">
    <property type="entry name" value="Sulfatase"/>
    <property type="match status" value="1"/>
</dbReference>
<gene>
    <name evidence="9" type="ORF">SKP52_01945</name>
</gene>
<organism evidence="9 10">
    <name type="scientific">Sphingopyxis fribergensis</name>
    <dbReference type="NCBI Taxonomy" id="1515612"/>
    <lineage>
        <taxon>Bacteria</taxon>
        <taxon>Pseudomonadati</taxon>
        <taxon>Pseudomonadota</taxon>
        <taxon>Alphaproteobacteria</taxon>
        <taxon>Sphingomonadales</taxon>
        <taxon>Sphingomonadaceae</taxon>
        <taxon>Sphingopyxis</taxon>
    </lineage>
</organism>
<dbReference type="EMBL" id="CP009122">
    <property type="protein sequence ID" value="AJA07326.1"/>
    <property type="molecule type" value="Genomic_DNA"/>
</dbReference>
<dbReference type="RefSeq" id="WP_039571055.1">
    <property type="nucleotide sequence ID" value="NZ_CP009122.1"/>
</dbReference>
<feature type="signal peptide" evidence="7">
    <location>
        <begin position="1"/>
        <end position="24"/>
    </location>
</feature>
<dbReference type="CDD" id="cd16030">
    <property type="entry name" value="iduronate-2-sulfatase"/>
    <property type="match status" value="1"/>
</dbReference>
<dbReference type="STRING" id="1515612.SKP52_01945"/>
<feature type="chain" id="PRO_5002030600" evidence="7">
    <location>
        <begin position="25"/>
        <end position="522"/>
    </location>
</feature>
<protein>
    <submittedName>
        <fullName evidence="9">Arylsulfatase A family protein</fullName>
    </submittedName>
</protein>
<dbReference type="KEGG" id="sphk:SKP52_01945"/>
<dbReference type="InterPro" id="IPR000917">
    <property type="entry name" value="Sulfatase_N"/>
</dbReference>
<dbReference type="GO" id="GO:0004423">
    <property type="term" value="F:iduronate-2-sulfatase activity"/>
    <property type="evidence" value="ECO:0007669"/>
    <property type="project" value="InterPro"/>
</dbReference>
<dbReference type="GO" id="GO:0005737">
    <property type="term" value="C:cytoplasm"/>
    <property type="evidence" value="ECO:0007669"/>
    <property type="project" value="TreeGrafter"/>
</dbReference>
<feature type="domain" description="Sulfatase N-terminal" evidence="8">
    <location>
        <begin position="45"/>
        <end position="410"/>
    </location>
</feature>
<dbReference type="OrthoDB" id="9795675at2"/>
<dbReference type="SUPFAM" id="SSF53649">
    <property type="entry name" value="Alkaline phosphatase-like"/>
    <property type="match status" value="1"/>
</dbReference>
<dbReference type="AlphaFoldDB" id="A0A0A7PB50"/>
<keyword evidence="4 7" id="KW-0732">Signal</keyword>
<comment type="cofactor">
    <cofactor evidence="1">
        <name>Ca(2+)</name>
        <dbReference type="ChEBI" id="CHEBI:29108"/>
    </cofactor>
</comment>
<dbReference type="PANTHER" id="PTHR45953">
    <property type="entry name" value="IDURONATE 2-SULFATASE"/>
    <property type="match status" value="1"/>
</dbReference>
<dbReference type="HOGENOM" id="CLU_006332_9_0_5"/>
<evidence type="ECO:0000256" key="1">
    <source>
        <dbReference type="ARBA" id="ARBA00001913"/>
    </source>
</evidence>
<accession>A0A0A7PB50</accession>
<name>A0A0A7PB50_9SPHN</name>
<evidence type="ECO:0000256" key="2">
    <source>
        <dbReference type="ARBA" id="ARBA00008779"/>
    </source>
</evidence>
<dbReference type="InterPro" id="IPR035874">
    <property type="entry name" value="IDS"/>
</dbReference>
<evidence type="ECO:0000256" key="3">
    <source>
        <dbReference type="ARBA" id="ARBA00022723"/>
    </source>
</evidence>
<dbReference type="PANTHER" id="PTHR45953:SF1">
    <property type="entry name" value="IDURONATE 2-SULFATASE"/>
    <property type="match status" value="1"/>
</dbReference>
<keyword evidence="6" id="KW-0106">Calcium</keyword>
<dbReference type="InterPro" id="IPR017850">
    <property type="entry name" value="Alkaline_phosphatase_core_sf"/>
</dbReference>
<comment type="similarity">
    <text evidence="2">Belongs to the sulfatase family.</text>
</comment>
<keyword evidence="5" id="KW-0378">Hydrolase</keyword>
<keyword evidence="10" id="KW-1185">Reference proteome</keyword>
<dbReference type="Gene3D" id="3.40.720.10">
    <property type="entry name" value="Alkaline Phosphatase, subunit A"/>
    <property type="match status" value="1"/>
</dbReference>
<dbReference type="GO" id="GO:0046872">
    <property type="term" value="F:metal ion binding"/>
    <property type="evidence" value="ECO:0007669"/>
    <property type="project" value="UniProtKB-KW"/>
</dbReference>
<evidence type="ECO:0000259" key="8">
    <source>
        <dbReference type="Pfam" id="PF00884"/>
    </source>
</evidence>
<sequence>MRRTAHWTRRALLSLLVAATSACTQTPALKTALAPTPAPVAAKRPNILLILVDDLKPALGTYGDRTAITPNMDRLAQRGVRFDLAYANEAVCAPSRINLMSGARSTSSGIYNFGMNLRDYMPDAVTLPDYFMRAGYHTESMGKVYHIGHGTVGDTAGWSVPHHKDKVVEYVDPASTGGVPTQEEALFEEIPLPEGDPFAFARTLARGAAWEMPDVADEAYADGRTAARATERLAALKQDRKPFFLAVGFARPHLPFSVPKRYWDMYDPARLPMPQFEQLAEGAPAYTDKQGGEINAYREPPQGVRGDKFPPELKRQLIHGYYAGVSYVDAQIGKVLDALERDGLAENTIVILWGDHGWHLGDHGIWTKHTNMEQATRIPLIFAGPGIVRGQGTGQLAETVDIYPTLAALAALPAPTGPQPIDGTSLAPVLRGTSARVRDYAYHAYPRPGRIGQAIRTDRYRLVRWTQEKTGARDYELYDLVGDPEETRNQAAALPAVRQRLEAILDSQPAARPIAGRPRAGK</sequence>
<keyword evidence="3" id="KW-0479">Metal-binding</keyword>
<evidence type="ECO:0000313" key="10">
    <source>
        <dbReference type="Proteomes" id="UP000030907"/>
    </source>
</evidence>
<dbReference type="PROSITE" id="PS51257">
    <property type="entry name" value="PROKAR_LIPOPROTEIN"/>
    <property type="match status" value="1"/>
</dbReference>
<dbReference type="Proteomes" id="UP000030907">
    <property type="component" value="Chromosome"/>
</dbReference>
<reference evidence="9 10" key="1">
    <citation type="journal article" date="2015" name="Int. J. Syst. Evol. Microbiol.">
        <title>Description of Sphingopyxis fribergensis sp. nov. - a soil bacterium with the ability to degrade styrene and phenylacetic acid.</title>
        <authorList>
            <person name="Oelschlagel M."/>
            <person name="Ruckert C."/>
            <person name="Kalinowski J."/>
            <person name="Schmidt G."/>
            <person name="Schlomann M."/>
            <person name="Tischler D."/>
        </authorList>
    </citation>
    <scope>NUCLEOTIDE SEQUENCE [LARGE SCALE GENOMIC DNA]</scope>
    <source>
        <strain evidence="9 10">Kp5.2</strain>
    </source>
</reference>
<evidence type="ECO:0000256" key="4">
    <source>
        <dbReference type="ARBA" id="ARBA00022729"/>
    </source>
</evidence>
<evidence type="ECO:0000256" key="5">
    <source>
        <dbReference type="ARBA" id="ARBA00022801"/>
    </source>
</evidence>
<evidence type="ECO:0000313" key="9">
    <source>
        <dbReference type="EMBL" id="AJA07326.1"/>
    </source>
</evidence>
<evidence type="ECO:0000256" key="6">
    <source>
        <dbReference type="ARBA" id="ARBA00022837"/>
    </source>
</evidence>
<proteinExistence type="inferred from homology"/>